<dbReference type="InterPro" id="IPR036028">
    <property type="entry name" value="SH3-like_dom_sf"/>
</dbReference>
<dbReference type="Pfam" id="PF00018">
    <property type="entry name" value="SH3_1"/>
    <property type="match status" value="1"/>
</dbReference>
<protein>
    <recommendedName>
        <fullName evidence="4">Class E vacuolar protein-sorting machinery protein HSE1</fullName>
    </recommendedName>
    <alternativeName>
        <fullName evidence="5">Class E vacuolar protein-sorting machinery protein hse1</fullName>
    </alternativeName>
</protein>
<evidence type="ECO:0000256" key="4">
    <source>
        <dbReference type="ARBA" id="ARBA00017923"/>
    </source>
</evidence>
<dbReference type="InterPro" id="IPR002014">
    <property type="entry name" value="VHS_dom"/>
</dbReference>
<dbReference type="EMBL" id="CAJVPY010012477">
    <property type="protein sequence ID" value="CAG8734401.1"/>
    <property type="molecule type" value="Genomic_DNA"/>
</dbReference>
<dbReference type="SUPFAM" id="SSF50044">
    <property type="entry name" value="SH3-domain"/>
    <property type="match status" value="1"/>
</dbReference>
<sequence length="471" mass="54240">MKFNANAFDECVNAATDEKLTKEDWSLMNAVSEKVFKTGDQGSKDCINSIQKRIIHRNANVQLYALTLTNYLVKECGLSLHKEICSRQFISILTKILNDRNTHEVVKNRILDLIQEWSSEFRSNPSLSLMEETRRNLQTQNFQFPPQKPQKDPSERRKKEDDDIKMAMRLSLAENSDKKPTQSVKSLHSSNPSTQDKGIPQAPSVTRVRALYDFHPTESNELGFSCGDIINVLDNVYKDWWKGELRGKTGIFPVNYVEKITEPTPADIQKELEMEVNVFSQSKNIERLLELLEGFDPQKDSFTTNDDIQNLYNVTLPIRPKLTILVEKYTKKKDYLIELHTKFVKAISTYEQLMNDSFMRYTNPHQVNPAYITPQGYVPQNSTFIGYPNASQQIYPAPNQMDSTAPFNQSTDQQSNVYQTQSQFYPVGHQNGYAPNQQPQYGSQVPQQQYPQAQYINQQDPTQQMPQPPQQ</sequence>
<dbReference type="InterPro" id="IPR003903">
    <property type="entry name" value="UIM_dom"/>
</dbReference>
<evidence type="ECO:0000256" key="2">
    <source>
        <dbReference type="ARBA" id="ARBA00004125"/>
    </source>
</evidence>
<evidence type="ECO:0000256" key="5">
    <source>
        <dbReference type="ARBA" id="ARBA00018978"/>
    </source>
</evidence>
<evidence type="ECO:0000256" key="1">
    <source>
        <dbReference type="ARBA" id="ARBA00002654"/>
    </source>
</evidence>
<comment type="function">
    <text evidence="1">Component of the ESCRT-0 complex which is the sorting receptor for ubiquitinated cargo proteins at the multivesicular body (MVB).</text>
</comment>
<evidence type="ECO:0000313" key="15">
    <source>
        <dbReference type="EMBL" id="CAG8734401.1"/>
    </source>
</evidence>
<feature type="compositionally biased region" description="Basic and acidic residues" evidence="12">
    <location>
        <begin position="149"/>
        <end position="166"/>
    </location>
</feature>
<dbReference type="InterPro" id="IPR001452">
    <property type="entry name" value="SH3_domain"/>
</dbReference>
<organism evidence="15 16">
    <name type="scientific">Dentiscutata erythropus</name>
    <dbReference type="NCBI Taxonomy" id="1348616"/>
    <lineage>
        <taxon>Eukaryota</taxon>
        <taxon>Fungi</taxon>
        <taxon>Fungi incertae sedis</taxon>
        <taxon>Mucoromycota</taxon>
        <taxon>Glomeromycotina</taxon>
        <taxon>Glomeromycetes</taxon>
        <taxon>Diversisporales</taxon>
        <taxon>Gigasporaceae</taxon>
        <taxon>Dentiscutata</taxon>
    </lineage>
</organism>
<accession>A0A9N9IGY4</accession>
<dbReference type="PROSITE" id="PS50330">
    <property type="entry name" value="UIM"/>
    <property type="match status" value="1"/>
</dbReference>
<evidence type="ECO:0000256" key="7">
    <source>
        <dbReference type="ARBA" id="ARBA00022448"/>
    </source>
</evidence>
<dbReference type="GO" id="GO:0035091">
    <property type="term" value="F:phosphatidylinositol binding"/>
    <property type="evidence" value="ECO:0007669"/>
    <property type="project" value="InterPro"/>
</dbReference>
<dbReference type="PRINTS" id="PR00452">
    <property type="entry name" value="SH3DOMAIN"/>
</dbReference>
<dbReference type="SUPFAM" id="SSF89009">
    <property type="entry name" value="GAT-like domain"/>
    <property type="match status" value="1"/>
</dbReference>
<comment type="subcellular location">
    <subcellularLocation>
        <location evidence="2">Endosome membrane</location>
        <topology evidence="2">Peripheral membrane protein</topology>
        <orientation evidence="2">Cytoplasmic side</orientation>
    </subcellularLocation>
</comment>
<keyword evidence="7" id="KW-0813">Transport</keyword>
<feature type="compositionally biased region" description="Polar residues" evidence="12">
    <location>
        <begin position="181"/>
        <end position="196"/>
    </location>
</feature>
<comment type="caution">
    <text evidence="15">The sequence shown here is derived from an EMBL/GenBank/DDBJ whole genome shotgun (WGS) entry which is preliminary data.</text>
</comment>
<evidence type="ECO:0000256" key="6">
    <source>
        <dbReference type="ARBA" id="ARBA00022443"/>
    </source>
</evidence>
<dbReference type="GO" id="GO:0043328">
    <property type="term" value="P:protein transport to vacuole involved in ubiquitin-dependent protein catabolic process via the multivesicular body sorting pathway"/>
    <property type="evidence" value="ECO:0007669"/>
    <property type="project" value="TreeGrafter"/>
</dbReference>
<dbReference type="CDD" id="cd16978">
    <property type="entry name" value="VHS_HSE1"/>
    <property type="match status" value="1"/>
</dbReference>
<feature type="compositionally biased region" description="Low complexity" evidence="12">
    <location>
        <begin position="437"/>
        <end position="465"/>
    </location>
</feature>
<feature type="domain" description="VHS" evidence="14">
    <location>
        <begin position="15"/>
        <end position="145"/>
    </location>
</feature>
<evidence type="ECO:0000256" key="12">
    <source>
        <dbReference type="SAM" id="MobiDB-lite"/>
    </source>
</evidence>
<dbReference type="Gene3D" id="1.20.5.1940">
    <property type="match status" value="1"/>
</dbReference>
<dbReference type="PANTHER" id="PTHR45929:SF3">
    <property type="entry name" value="JAK PATHWAY SIGNAL TRANSDUCTION ADAPTOR MOLECULE"/>
    <property type="match status" value="1"/>
</dbReference>
<comment type="similarity">
    <text evidence="3">Belongs to the STAM family.</text>
</comment>
<dbReference type="SMART" id="SM00326">
    <property type="entry name" value="SH3"/>
    <property type="match status" value="1"/>
</dbReference>
<dbReference type="SMART" id="SM00288">
    <property type="entry name" value="VHS"/>
    <property type="match status" value="1"/>
</dbReference>
<dbReference type="InterPro" id="IPR004152">
    <property type="entry name" value="GAT_dom"/>
</dbReference>
<name>A0A9N9IGY4_9GLOM</name>
<dbReference type="InterPro" id="IPR008942">
    <property type="entry name" value="ENTH_VHS"/>
</dbReference>
<evidence type="ECO:0000256" key="3">
    <source>
        <dbReference type="ARBA" id="ARBA00009666"/>
    </source>
</evidence>
<keyword evidence="9" id="KW-0653">Protein transport</keyword>
<evidence type="ECO:0000259" key="13">
    <source>
        <dbReference type="PROSITE" id="PS50002"/>
    </source>
</evidence>
<dbReference type="CDD" id="cd11805">
    <property type="entry name" value="SH3_GRB2_like_C"/>
    <property type="match status" value="1"/>
</dbReference>
<dbReference type="AlphaFoldDB" id="A0A9N9IGY4"/>
<feature type="region of interest" description="Disordered" evidence="12">
    <location>
        <begin position="395"/>
        <end position="471"/>
    </location>
</feature>
<dbReference type="GO" id="GO:0043130">
    <property type="term" value="F:ubiquitin binding"/>
    <property type="evidence" value="ECO:0007669"/>
    <property type="project" value="InterPro"/>
</dbReference>
<dbReference type="Gene3D" id="2.30.30.40">
    <property type="entry name" value="SH3 Domains"/>
    <property type="match status" value="1"/>
</dbReference>
<keyword evidence="6 11" id="KW-0728">SH3 domain</keyword>
<feature type="region of interest" description="Disordered" evidence="12">
    <location>
        <begin position="138"/>
        <end position="202"/>
    </location>
</feature>
<dbReference type="SUPFAM" id="SSF48464">
    <property type="entry name" value="ENTH/VHS domain"/>
    <property type="match status" value="1"/>
</dbReference>
<evidence type="ECO:0000256" key="11">
    <source>
        <dbReference type="PROSITE-ProRule" id="PRU00192"/>
    </source>
</evidence>
<feature type="domain" description="SH3" evidence="13">
    <location>
        <begin position="203"/>
        <end position="262"/>
    </location>
</feature>
<dbReference type="PANTHER" id="PTHR45929">
    <property type="entry name" value="JAK PATHWAY SIGNAL TRANSDUCTION ADAPTOR MOLECULE"/>
    <property type="match status" value="1"/>
</dbReference>
<dbReference type="GO" id="GO:0010008">
    <property type="term" value="C:endosome membrane"/>
    <property type="evidence" value="ECO:0007669"/>
    <property type="project" value="UniProtKB-SubCell"/>
</dbReference>
<evidence type="ECO:0000256" key="8">
    <source>
        <dbReference type="ARBA" id="ARBA00022753"/>
    </source>
</evidence>
<dbReference type="PRINTS" id="PR00499">
    <property type="entry name" value="P67PHOX"/>
</dbReference>
<evidence type="ECO:0000313" key="16">
    <source>
        <dbReference type="Proteomes" id="UP000789405"/>
    </source>
</evidence>
<keyword evidence="10" id="KW-0472">Membrane</keyword>
<evidence type="ECO:0000259" key="14">
    <source>
        <dbReference type="PROSITE" id="PS50179"/>
    </source>
</evidence>
<evidence type="ECO:0000256" key="9">
    <source>
        <dbReference type="ARBA" id="ARBA00022927"/>
    </source>
</evidence>
<feature type="compositionally biased region" description="Polar residues" evidence="12">
    <location>
        <begin position="395"/>
        <end position="424"/>
    </location>
</feature>
<dbReference type="Gene3D" id="1.25.40.90">
    <property type="match status" value="1"/>
</dbReference>
<gene>
    <name evidence="15" type="ORF">DERYTH_LOCUS15417</name>
</gene>
<keyword evidence="16" id="KW-1185">Reference proteome</keyword>
<proteinExistence type="inferred from homology"/>
<evidence type="ECO:0000256" key="10">
    <source>
        <dbReference type="ARBA" id="ARBA00023136"/>
    </source>
</evidence>
<reference evidence="15" key="1">
    <citation type="submission" date="2021-06" db="EMBL/GenBank/DDBJ databases">
        <authorList>
            <person name="Kallberg Y."/>
            <person name="Tangrot J."/>
            <person name="Rosling A."/>
        </authorList>
    </citation>
    <scope>NUCLEOTIDE SEQUENCE</scope>
    <source>
        <strain evidence="15">MA453B</strain>
    </source>
</reference>
<dbReference type="PROSITE" id="PS50179">
    <property type="entry name" value="VHS"/>
    <property type="match status" value="1"/>
</dbReference>
<dbReference type="InterPro" id="IPR050670">
    <property type="entry name" value="STAM"/>
</dbReference>
<dbReference type="Proteomes" id="UP000789405">
    <property type="component" value="Unassembled WGS sequence"/>
</dbReference>
<dbReference type="FunFam" id="2.30.30.40:FF:000072">
    <property type="entry name" value="Unconventional Myosin IB"/>
    <property type="match status" value="1"/>
</dbReference>
<dbReference type="Pfam" id="PF00790">
    <property type="entry name" value="VHS"/>
    <property type="match status" value="1"/>
</dbReference>
<dbReference type="GO" id="GO:0033565">
    <property type="term" value="C:ESCRT-0 complex"/>
    <property type="evidence" value="ECO:0007669"/>
    <property type="project" value="TreeGrafter"/>
</dbReference>
<feature type="non-terminal residue" evidence="15">
    <location>
        <position position="471"/>
    </location>
</feature>
<dbReference type="PROSITE" id="PS50002">
    <property type="entry name" value="SH3"/>
    <property type="match status" value="1"/>
</dbReference>
<keyword evidence="8" id="KW-0967">Endosome</keyword>
<dbReference type="OrthoDB" id="10255964at2759"/>
<dbReference type="Pfam" id="PF03127">
    <property type="entry name" value="GAT"/>
    <property type="match status" value="1"/>
</dbReference>